<dbReference type="Gene3D" id="2.60.260.20">
    <property type="entry name" value="Urease metallochaperone UreE, N-terminal domain"/>
    <property type="match status" value="2"/>
</dbReference>
<protein>
    <submittedName>
        <fullName evidence="3 4">Chaperone protein dnaJ 2</fullName>
    </submittedName>
</protein>
<reference evidence="4" key="2">
    <citation type="submission" date="2020-05" db="UniProtKB">
        <authorList>
            <consortium name="EnsemblMetazoa"/>
        </authorList>
    </citation>
    <scope>IDENTIFICATION</scope>
</reference>
<evidence type="ECO:0000313" key="5">
    <source>
        <dbReference type="Proteomes" id="UP000030765"/>
    </source>
</evidence>
<dbReference type="Gene3D" id="1.10.287.110">
    <property type="entry name" value="DnaJ domain"/>
    <property type="match status" value="1"/>
</dbReference>
<dbReference type="SUPFAM" id="SSF49493">
    <property type="entry name" value="HSP40/DnaJ peptide-binding domain"/>
    <property type="match status" value="2"/>
</dbReference>
<dbReference type="GO" id="GO:0005829">
    <property type="term" value="C:cytosol"/>
    <property type="evidence" value="ECO:0007669"/>
    <property type="project" value="TreeGrafter"/>
</dbReference>
<dbReference type="InterPro" id="IPR036869">
    <property type="entry name" value="J_dom_sf"/>
</dbReference>
<keyword evidence="5" id="KW-1185">Reference proteome</keyword>
<dbReference type="InterPro" id="IPR001623">
    <property type="entry name" value="DnaJ_domain"/>
</dbReference>
<dbReference type="InterPro" id="IPR002939">
    <property type="entry name" value="DnaJ_C"/>
</dbReference>
<organism evidence="3">
    <name type="scientific">Anopheles sinensis</name>
    <name type="common">Mosquito</name>
    <dbReference type="NCBI Taxonomy" id="74873"/>
    <lineage>
        <taxon>Eukaryota</taxon>
        <taxon>Metazoa</taxon>
        <taxon>Ecdysozoa</taxon>
        <taxon>Arthropoda</taxon>
        <taxon>Hexapoda</taxon>
        <taxon>Insecta</taxon>
        <taxon>Pterygota</taxon>
        <taxon>Neoptera</taxon>
        <taxon>Endopterygota</taxon>
        <taxon>Diptera</taxon>
        <taxon>Nematocera</taxon>
        <taxon>Culicoidea</taxon>
        <taxon>Culicidae</taxon>
        <taxon>Anophelinae</taxon>
        <taxon>Anopheles</taxon>
    </lineage>
</organism>
<dbReference type="GO" id="GO:0051087">
    <property type="term" value="F:protein-folding chaperone binding"/>
    <property type="evidence" value="ECO:0007669"/>
    <property type="project" value="TreeGrafter"/>
</dbReference>
<dbReference type="PANTHER" id="PTHR24078:SF553">
    <property type="entry name" value="DNAJ HOMOLOG SUBFAMILY B MEMBER 5"/>
    <property type="match status" value="1"/>
</dbReference>
<evidence type="ECO:0000313" key="4">
    <source>
        <dbReference type="EnsemblMetazoa" id="ASIC019561-PA"/>
    </source>
</evidence>
<dbReference type="EMBL" id="ATLV01024501">
    <property type="status" value="NOT_ANNOTATED_CDS"/>
    <property type="molecule type" value="Genomic_DNA"/>
</dbReference>
<dbReference type="InterPro" id="IPR051339">
    <property type="entry name" value="DnaJ_subfamily_B"/>
</dbReference>
<dbReference type="CDD" id="cd06257">
    <property type="entry name" value="DnaJ"/>
    <property type="match status" value="1"/>
</dbReference>
<dbReference type="EnsemblMetazoa" id="ASIC019561-RA">
    <property type="protein sequence ID" value="ASIC019561-PA"/>
    <property type="gene ID" value="ASIC019561"/>
</dbReference>
<dbReference type="VEuPathDB" id="VectorBase:ASIC019561"/>
<dbReference type="Proteomes" id="UP000030765">
    <property type="component" value="Unassembled WGS sequence"/>
</dbReference>
<dbReference type="OrthoDB" id="550424at2759"/>
<feature type="domain" description="J" evidence="2">
    <location>
        <begin position="14"/>
        <end position="86"/>
    </location>
</feature>
<accession>A0A084WMQ9</accession>
<dbReference type="PRINTS" id="PR00625">
    <property type="entry name" value="JDOMAIN"/>
</dbReference>
<dbReference type="GO" id="GO:0051082">
    <property type="term" value="F:unfolded protein binding"/>
    <property type="evidence" value="ECO:0007669"/>
    <property type="project" value="InterPro"/>
</dbReference>
<sequence length="338" mass="37975">MDSIRQKHVSKDRDLYAIMGIKREAIPAEVHKAYDILSKKCHPEYNYDPTELPIQTFSQSEYWQALNEAYEVLSDPTLRYIFDLYGEKGLQTGVCLAGWQTPVYTFSGDCTKIYSNFLANRETLLTKPKIPNADLILAMCNNDHPEVMHPVMVTLEERFHGAKKKVYYTRNIVRNGSVLSCNKDWYVEVYIPAGTPHATCLIKPGVGDIVDNTARDSMFVVLQLSHATFRASGHDLIMSQSVSLKMALLGGLLPVQTIDGRTLKIIMLPLASITSLADQQCPTLLIKGEGMPIPRSNRRGNLSIQLQAEDTLGRVLLSGVALWCANEIHIPRLRRHAY</sequence>
<evidence type="ECO:0000259" key="2">
    <source>
        <dbReference type="PROSITE" id="PS50076"/>
    </source>
</evidence>
<keyword evidence="1" id="KW-0143">Chaperone</keyword>
<dbReference type="SUPFAM" id="SSF46565">
    <property type="entry name" value="Chaperone J-domain"/>
    <property type="match status" value="1"/>
</dbReference>
<gene>
    <name evidence="3" type="ORF">ZHAS_00019561</name>
</gene>
<reference evidence="3 5" key="1">
    <citation type="journal article" date="2014" name="BMC Genomics">
        <title>Genome sequence of Anopheles sinensis provides insight into genetics basis of mosquito competence for malaria parasites.</title>
        <authorList>
            <person name="Zhou D."/>
            <person name="Zhang D."/>
            <person name="Ding G."/>
            <person name="Shi L."/>
            <person name="Hou Q."/>
            <person name="Ye Y."/>
            <person name="Xu Y."/>
            <person name="Zhou H."/>
            <person name="Xiong C."/>
            <person name="Li S."/>
            <person name="Yu J."/>
            <person name="Hong S."/>
            <person name="Yu X."/>
            <person name="Zou P."/>
            <person name="Chen C."/>
            <person name="Chang X."/>
            <person name="Wang W."/>
            <person name="Lv Y."/>
            <person name="Sun Y."/>
            <person name="Ma L."/>
            <person name="Shen B."/>
            <person name="Zhu C."/>
        </authorList>
    </citation>
    <scope>NUCLEOTIDE SEQUENCE [LARGE SCALE GENOMIC DNA]</scope>
</reference>
<name>A0A084WMQ9_ANOSI</name>
<dbReference type="Pfam" id="PF00226">
    <property type="entry name" value="DnaJ"/>
    <property type="match status" value="1"/>
</dbReference>
<dbReference type="AlphaFoldDB" id="A0A084WMQ9"/>
<proteinExistence type="predicted"/>
<dbReference type="CDD" id="cd10747">
    <property type="entry name" value="DnaJ_C"/>
    <property type="match status" value="1"/>
</dbReference>
<dbReference type="GO" id="GO:0006457">
    <property type="term" value="P:protein folding"/>
    <property type="evidence" value="ECO:0007669"/>
    <property type="project" value="InterPro"/>
</dbReference>
<evidence type="ECO:0000256" key="1">
    <source>
        <dbReference type="ARBA" id="ARBA00023186"/>
    </source>
</evidence>
<dbReference type="STRING" id="74873.A0A084WMQ9"/>
<dbReference type="SMART" id="SM00271">
    <property type="entry name" value="DnaJ"/>
    <property type="match status" value="1"/>
</dbReference>
<dbReference type="VEuPathDB" id="VectorBase:ASIS000673"/>
<dbReference type="PANTHER" id="PTHR24078">
    <property type="entry name" value="DNAJ HOMOLOG SUBFAMILY C MEMBER"/>
    <property type="match status" value="1"/>
</dbReference>
<dbReference type="PROSITE" id="PS50076">
    <property type="entry name" value="DNAJ_2"/>
    <property type="match status" value="1"/>
</dbReference>
<dbReference type="EMBL" id="KE525352">
    <property type="protein sequence ID" value="KFB51503.1"/>
    <property type="molecule type" value="Genomic_DNA"/>
</dbReference>
<dbReference type="Pfam" id="PF01556">
    <property type="entry name" value="DnaJ_C"/>
    <property type="match status" value="1"/>
</dbReference>
<dbReference type="InterPro" id="IPR008971">
    <property type="entry name" value="HSP40/DnaJ_pept-bd"/>
</dbReference>
<evidence type="ECO:0000313" key="3">
    <source>
        <dbReference type="EMBL" id="KFB51503.1"/>
    </source>
</evidence>